<evidence type="ECO:0000256" key="4">
    <source>
        <dbReference type="ARBA" id="ARBA00022840"/>
    </source>
</evidence>
<dbReference type="GO" id="GO:0042626">
    <property type="term" value="F:ATPase-coupled transmembrane transporter activity"/>
    <property type="evidence" value="ECO:0007669"/>
    <property type="project" value="TreeGrafter"/>
</dbReference>
<keyword evidence="4 6" id="KW-0067">ATP-binding</keyword>
<dbReference type="AlphaFoldDB" id="A0A934MB42"/>
<dbReference type="Pfam" id="PF00005">
    <property type="entry name" value="ABC_tran"/>
    <property type="match status" value="1"/>
</dbReference>
<dbReference type="InterPro" id="IPR003439">
    <property type="entry name" value="ABC_transporter-like_ATP-bd"/>
</dbReference>
<evidence type="ECO:0000256" key="1">
    <source>
        <dbReference type="ARBA" id="ARBA00005417"/>
    </source>
</evidence>
<protein>
    <submittedName>
        <fullName evidence="6">ABC transporter ATP-binding protein</fullName>
    </submittedName>
</protein>
<gene>
    <name evidence="6" type="ORF">ILP92_00995</name>
</gene>
<evidence type="ECO:0000313" key="6">
    <source>
        <dbReference type="EMBL" id="MBJ3761328.1"/>
    </source>
</evidence>
<evidence type="ECO:0000259" key="5">
    <source>
        <dbReference type="PROSITE" id="PS50893"/>
    </source>
</evidence>
<dbReference type="EMBL" id="JAEKPD010000001">
    <property type="protein sequence ID" value="MBJ3761328.1"/>
    <property type="molecule type" value="Genomic_DNA"/>
</dbReference>
<accession>A0A934MB42</accession>
<keyword evidence="7" id="KW-1185">Reference proteome</keyword>
<evidence type="ECO:0000256" key="3">
    <source>
        <dbReference type="ARBA" id="ARBA00022741"/>
    </source>
</evidence>
<name>A0A934MB42_9RHOB</name>
<evidence type="ECO:0000256" key="2">
    <source>
        <dbReference type="ARBA" id="ARBA00022448"/>
    </source>
</evidence>
<dbReference type="InterPro" id="IPR050095">
    <property type="entry name" value="ECF_ABC_transporter_ATP-bd"/>
</dbReference>
<feature type="domain" description="ABC transporter" evidence="5">
    <location>
        <begin position="4"/>
        <end position="224"/>
    </location>
</feature>
<dbReference type="GO" id="GO:0043190">
    <property type="term" value="C:ATP-binding cassette (ABC) transporter complex"/>
    <property type="evidence" value="ECO:0007669"/>
    <property type="project" value="TreeGrafter"/>
</dbReference>
<evidence type="ECO:0000313" key="7">
    <source>
        <dbReference type="Proteomes" id="UP000642488"/>
    </source>
</evidence>
<comment type="similarity">
    <text evidence="1">Belongs to the ABC transporter superfamily.</text>
</comment>
<dbReference type="Proteomes" id="UP000642488">
    <property type="component" value="Unassembled WGS sequence"/>
</dbReference>
<dbReference type="PANTHER" id="PTHR43553:SF24">
    <property type="entry name" value="ENERGY-COUPLING FACTOR TRANSPORTER ATP-BINDING PROTEIN ECFA1"/>
    <property type="match status" value="1"/>
</dbReference>
<dbReference type="InterPro" id="IPR003593">
    <property type="entry name" value="AAA+_ATPase"/>
</dbReference>
<sequence>MRGLRHAVDGVEILRGLDLEVSERRIGIVGRNGSGKTTLARALCGLVDIQGHLRVAGVDVARDRRGALGAVGLLFQNPDHQIIFPTVAEELSFGLRQQGLARDAVSDRVARTLSAFQRSDWADRSIHDMSHGQKQLVCLMAILAMAPEVVVLDEPFAGLDIPLRMRLARVLDGIGSAVVHISHAPEDLLGCDRVIWLEDGRIAADGGPAVLSDYAAHMRKLGETEC</sequence>
<keyword evidence="3" id="KW-0547">Nucleotide-binding</keyword>
<organism evidence="6 7">
    <name type="scientific">Palleronia pontilimi</name>
    <dbReference type="NCBI Taxonomy" id="1964209"/>
    <lineage>
        <taxon>Bacteria</taxon>
        <taxon>Pseudomonadati</taxon>
        <taxon>Pseudomonadota</taxon>
        <taxon>Alphaproteobacteria</taxon>
        <taxon>Rhodobacterales</taxon>
        <taxon>Roseobacteraceae</taxon>
        <taxon>Palleronia</taxon>
    </lineage>
</organism>
<dbReference type="SMART" id="SM00382">
    <property type="entry name" value="AAA"/>
    <property type="match status" value="1"/>
</dbReference>
<dbReference type="CDD" id="cd03225">
    <property type="entry name" value="ABC_cobalt_CbiO_domain1"/>
    <property type="match status" value="1"/>
</dbReference>
<proteinExistence type="inferred from homology"/>
<dbReference type="SUPFAM" id="SSF52540">
    <property type="entry name" value="P-loop containing nucleoside triphosphate hydrolases"/>
    <property type="match status" value="1"/>
</dbReference>
<dbReference type="GO" id="GO:0016887">
    <property type="term" value="F:ATP hydrolysis activity"/>
    <property type="evidence" value="ECO:0007669"/>
    <property type="project" value="InterPro"/>
</dbReference>
<dbReference type="PANTHER" id="PTHR43553">
    <property type="entry name" value="HEAVY METAL TRANSPORTER"/>
    <property type="match status" value="1"/>
</dbReference>
<dbReference type="GO" id="GO:0005524">
    <property type="term" value="F:ATP binding"/>
    <property type="evidence" value="ECO:0007669"/>
    <property type="project" value="UniProtKB-KW"/>
</dbReference>
<dbReference type="PROSITE" id="PS50893">
    <property type="entry name" value="ABC_TRANSPORTER_2"/>
    <property type="match status" value="1"/>
</dbReference>
<dbReference type="InterPro" id="IPR015856">
    <property type="entry name" value="ABC_transpr_CbiO/EcfA_su"/>
</dbReference>
<dbReference type="InterPro" id="IPR027417">
    <property type="entry name" value="P-loop_NTPase"/>
</dbReference>
<comment type="caution">
    <text evidence="6">The sequence shown here is derived from an EMBL/GenBank/DDBJ whole genome shotgun (WGS) entry which is preliminary data.</text>
</comment>
<dbReference type="Gene3D" id="3.40.50.300">
    <property type="entry name" value="P-loop containing nucleotide triphosphate hydrolases"/>
    <property type="match status" value="1"/>
</dbReference>
<keyword evidence="2" id="KW-0813">Transport</keyword>
<reference evidence="6" key="1">
    <citation type="submission" date="2020-12" db="EMBL/GenBank/DDBJ databases">
        <title>Bacterial taxonomy.</title>
        <authorList>
            <person name="Pan X."/>
        </authorList>
    </citation>
    <scope>NUCLEOTIDE SEQUENCE</scope>
    <source>
        <strain evidence="6">KCTC 52957</strain>
    </source>
</reference>